<protein>
    <recommendedName>
        <fullName evidence="3">F-box domain-containing protein</fullName>
    </recommendedName>
</protein>
<dbReference type="OrthoDB" id="2308290at2759"/>
<dbReference type="EMBL" id="JEMT01027385">
    <property type="protein sequence ID" value="EXX57415.1"/>
    <property type="molecule type" value="Genomic_DNA"/>
</dbReference>
<evidence type="ECO:0000313" key="2">
    <source>
        <dbReference type="Proteomes" id="UP000022910"/>
    </source>
</evidence>
<dbReference type="SUPFAM" id="SSF52047">
    <property type="entry name" value="RNI-like"/>
    <property type="match status" value="1"/>
</dbReference>
<gene>
    <name evidence="1" type="ORF">RirG_207230</name>
</gene>
<evidence type="ECO:0000313" key="1">
    <source>
        <dbReference type="EMBL" id="EXX57415.1"/>
    </source>
</evidence>
<proteinExistence type="predicted"/>
<accession>A0A015IT15</accession>
<name>A0A015IT15_RHIIW</name>
<reference evidence="1 2" key="1">
    <citation type="submission" date="2014-02" db="EMBL/GenBank/DDBJ databases">
        <title>Single nucleus genome sequencing reveals high similarity among nuclei of an endomycorrhizal fungus.</title>
        <authorList>
            <person name="Lin K."/>
            <person name="Geurts R."/>
            <person name="Zhang Z."/>
            <person name="Limpens E."/>
            <person name="Saunders D.G."/>
            <person name="Mu D."/>
            <person name="Pang E."/>
            <person name="Cao H."/>
            <person name="Cha H."/>
            <person name="Lin T."/>
            <person name="Zhou Q."/>
            <person name="Shang Y."/>
            <person name="Li Y."/>
            <person name="Ivanov S."/>
            <person name="Sharma T."/>
            <person name="Velzen R.V."/>
            <person name="Ruijter N.D."/>
            <person name="Aanen D.K."/>
            <person name="Win J."/>
            <person name="Kamoun S."/>
            <person name="Bisseling T."/>
            <person name="Huang S."/>
        </authorList>
    </citation>
    <scope>NUCLEOTIDE SEQUENCE [LARGE SCALE GENOMIC DNA]</scope>
    <source>
        <strain evidence="2">DAOM197198w</strain>
    </source>
</reference>
<dbReference type="Proteomes" id="UP000022910">
    <property type="component" value="Unassembled WGS sequence"/>
</dbReference>
<organism evidence="1 2">
    <name type="scientific">Rhizophagus irregularis (strain DAOM 197198w)</name>
    <name type="common">Glomus intraradices</name>
    <dbReference type="NCBI Taxonomy" id="1432141"/>
    <lineage>
        <taxon>Eukaryota</taxon>
        <taxon>Fungi</taxon>
        <taxon>Fungi incertae sedis</taxon>
        <taxon>Mucoromycota</taxon>
        <taxon>Glomeromycotina</taxon>
        <taxon>Glomeromycetes</taxon>
        <taxon>Glomerales</taxon>
        <taxon>Glomeraceae</taxon>
        <taxon>Rhizophagus</taxon>
    </lineage>
</organism>
<comment type="caution">
    <text evidence="1">The sequence shown here is derived from an EMBL/GenBank/DDBJ whole genome shotgun (WGS) entry which is preliminary data.</text>
</comment>
<keyword evidence="2" id="KW-1185">Reference proteome</keyword>
<dbReference type="HOGENOM" id="CLU_028913_8_1_1"/>
<sequence>MILLREIILNIVEFLKDDISTLYSCILVNREWCKIIIPILWNDTFKRIRPFNNNGQSPEGKQLISTYIKSLSQESRKSLKKYGIKFLTKEKSLFNYSEFLRSLDAYYLKVYVRSWFYFTTRDDIDIAKKNYKTEQIQIMSLLLLNHFLEQSSCLISLKIASSDITEEIVKALQNNSQARSCLSNLKSLKQHHNVHPVSTRLLSQLAEHSWNIQHIDVAIHTEISELSTLIFFQRNLKRLTIRNKNVVVGSRICKNYTLSNRIDDIVPAILHQSSSMTQLKLESIKFPLEFLNQFNNLTELELKLCGYNQEDLNNFTQISLNNLEIFLLESKYPIYLKPFVDFIRNSGKNLKKFLLHGCQIEDPENAQSIITSLTNFSPNLVYYDGPILKDNTFELETMLNQCTQLRTLLLHPSIPRCYSPIPSINFDPLFNIITHNKSHKLENLVIIHAWKISEGALLDFFETHKKKNIGPIQFNYEKDCTVFPGISTICSKYNDFGVGLDCKITYYPKYYYH</sequence>
<dbReference type="AlphaFoldDB" id="A0A015IT15"/>
<evidence type="ECO:0008006" key="3">
    <source>
        <dbReference type="Google" id="ProtNLM"/>
    </source>
</evidence>